<name>G2XUB3_BOTF4</name>
<reference evidence="2" key="1">
    <citation type="journal article" date="2011" name="PLoS Genet.">
        <title>Genomic analysis of the necrotrophic fungal pathogens Sclerotinia sclerotiorum and Botrytis cinerea.</title>
        <authorList>
            <person name="Amselem J."/>
            <person name="Cuomo C.A."/>
            <person name="van Kan J.A."/>
            <person name="Viaud M."/>
            <person name="Benito E.P."/>
            <person name="Couloux A."/>
            <person name="Coutinho P.M."/>
            <person name="de Vries R.P."/>
            <person name="Dyer P.S."/>
            <person name="Fillinger S."/>
            <person name="Fournier E."/>
            <person name="Gout L."/>
            <person name="Hahn M."/>
            <person name="Kohn L."/>
            <person name="Lapalu N."/>
            <person name="Plummer K.M."/>
            <person name="Pradier J.M."/>
            <person name="Quevillon E."/>
            <person name="Sharon A."/>
            <person name="Simon A."/>
            <person name="ten Have A."/>
            <person name="Tudzynski B."/>
            <person name="Tudzynski P."/>
            <person name="Wincker P."/>
            <person name="Andrew M."/>
            <person name="Anthouard V."/>
            <person name="Beever R.E."/>
            <person name="Beffa R."/>
            <person name="Benoit I."/>
            <person name="Bouzid O."/>
            <person name="Brault B."/>
            <person name="Chen Z."/>
            <person name="Choquer M."/>
            <person name="Collemare J."/>
            <person name="Cotton P."/>
            <person name="Danchin E.G."/>
            <person name="Da Silva C."/>
            <person name="Gautier A."/>
            <person name="Giraud C."/>
            <person name="Giraud T."/>
            <person name="Gonzalez C."/>
            <person name="Grossetete S."/>
            <person name="Guldener U."/>
            <person name="Henrissat B."/>
            <person name="Howlett B.J."/>
            <person name="Kodira C."/>
            <person name="Kretschmer M."/>
            <person name="Lappartient A."/>
            <person name="Leroch M."/>
            <person name="Levis C."/>
            <person name="Mauceli E."/>
            <person name="Neuveglise C."/>
            <person name="Oeser B."/>
            <person name="Pearson M."/>
            <person name="Poulain J."/>
            <person name="Poussereau N."/>
            <person name="Quesneville H."/>
            <person name="Rascle C."/>
            <person name="Schumacher J."/>
            <person name="Segurens B."/>
            <person name="Sexton A."/>
            <person name="Silva E."/>
            <person name="Sirven C."/>
            <person name="Soanes D.M."/>
            <person name="Talbot N.J."/>
            <person name="Templeton M."/>
            <person name="Yandava C."/>
            <person name="Yarden O."/>
            <person name="Zeng Q."/>
            <person name="Rollins J.A."/>
            <person name="Lebrun M.H."/>
            <person name="Dickman M."/>
        </authorList>
    </citation>
    <scope>NUCLEOTIDE SEQUENCE [LARGE SCALE GENOMIC DNA]</scope>
    <source>
        <strain evidence="2">T4</strain>
    </source>
</reference>
<dbReference type="AlphaFoldDB" id="G2XUB3"/>
<proteinExistence type="predicted"/>
<dbReference type="InParanoid" id="G2XUB3"/>
<evidence type="ECO:0000313" key="1">
    <source>
        <dbReference type="EMBL" id="CCD44055.1"/>
    </source>
</evidence>
<dbReference type="EMBL" id="FQ790269">
    <property type="protein sequence ID" value="CCD44055.1"/>
    <property type="molecule type" value="Genomic_DNA"/>
</dbReference>
<gene>
    <name evidence="1" type="ORF">BofuT4_P060020.1</name>
</gene>
<sequence>MVDPENTLINEKLGYSNSSMKKLDAAGGGKCGLEGFEFRGGKLGKRGRTSQICPTLTYPARDHRTSLSQTLCLVKISCRQCMDEDNDGPKKPKRGDEAKRRGFNILSTCDGIVLDFKDSNF</sequence>
<dbReference type="HOGENOM" id="CLU_2037684_0_0_1"/>
<evidence type="ECO:0000313" key="2">
    <source>
        <dbReference type="Proteomes" id="UP000008177"/>
    </source>
</evidence>
<organism evidence="1 2">
    <name type="scientific">Botryotinia fuckeliana (strain T4)</name>
    <name type="common">Noble rot fungus</name>
    <name type="synonym">Botrytis cinerea</name>
    <dbReference type="NCBI Taxonomy" id="999810"/>
    <lineage>
        <taxon>Eukaryota</taxon>
        <taxon>Fungi</taxon>
        <taxon>Dikarya</taxon>
        <taxon>Ascomycota</taxon>
        <taxon>Pezizomycotina</taxon>
        <taxon>Leotiomycetes</taxon>
        <taxon>Helotiales</taxon>
        <taxon>Sclerotiniaceae</taxon>
        <taxon>Botrytis</taxon>
    </lineage>
</organism>
<accession>G2XUB3</accession>
<dbReference type="Proteomes" id="UP000008177">
    <property type="component" value="Unplaced contigs"/>
</dbReference>
<protein>
    <submittedName>
        <fullName evidence="1">Uncharacterized protein</fullName>
    </submittedName>
</protein>